<evidence type="ECO:0000313" key="2">
    <source>
        <dbReference type="EMBL" id="KAG7304620.1"/>
    </source>
</evidence>
<accession>A0ABQ7QIM0</accession>
<keyword evidence="3" id="KW-1185">Reference proteome</keyword>
<sequence>MSPLWWVGARHSALVLKHQAALRELRRTALGRGDRDSGGGNGRQSQRFPKSRVAPAPPAAAPPPGSPPAVDVALMSDHLAPGGGRSGVAWPAATIPARVKKLSWDDTMRHVSPPTDVLDATNPALQEHMNLTVYF</sequence>
<reference evidence="2 3" key="1">
    <citation type="submission" date="2021-06" db="EMBL/GenBank/DDBJ databases">
        <title>A haploid diamondback moth (Plutella xylostella L.) genome assembly resolves 31 chromosomes and identifies a diamide resistance mutation.</title>
        <authorList>
            <person name="Ward C.M."/>
            <person name="Perry K.D."/>
            <person name="Baker G."/>
            <person name="Powis K."/>
            <person name="Heckel D.G."/>
            <person name="Baxter S.W."/>
        </authorList>
    </citation>
    <scope>NUCLEOTIDE SEQUENCE [LARGE SCALE GENOMIC DNA]</scope>
    <source>
        <strain evidence="2 3">LV</strain>
        <tissue evidence="2">Single pupa</tissue>
    </source>
</reference>
<evidence type="ECO:0000256" key="1">
    <source>
        <dbReference type="SAM" id="MobiDB-lite"/>
    </source>
</evidence>
<protein>
    <submittedName>
        <fullName evidence="2">Uncharacterized protein</fullName>
    </submittedName>
</protein>
<feature type="compositionally biased region" description="Basic and acidic residues" evidence="1">
    <location>
        <begin position="27"/>
        <end position="37"/>
    </location>
</feature>
<organism evidence="2 3">
    <name type="scientific">Plutella xylostella</name>
    <name type="common">Diamondback moth</name>
    <name type="synonym">Plutella maculipennis</name>
    <dbReference type="NCBI Taxonomy" id="51655"/>
    <lineage>
        <taxon>Eukaryota</taxon>
        <taxon>Metazoa</taxon>
        <taxon>Ecdysozoa</taxon>
        <taxon>Arthropoda</taxon>
        <taxon>Hexapoda</taxon>
        <taxon>Insecta</taxon>
        <taxon>Pterygota</taxon>
        <taxon>Neoptera</taxon>
        <taxon>Endopterygota</taxon>
        <taxon>Lepidoptera</taxon>
        <taxon>Glossata</taxon>
        <taxon>Ditrysia</taxon>
        <taxon>Yponomeutoidea</taxon>
        <taxon>Plutellidae</taxon>
        <taxon>Plutella</taxon>
    </lineage>
</organism>
<comment type="caution">
    <text evidence="2">The sequence shown here is derived from an EMBL/GenBank/DDBJ whole genome shotgun (WGS) entry which is preliminary data.</text>
</comment>
<gene>
    <name evidence="2" type="ORF">JYU34_011601</name>
</gene>
<feature type="compositionally biased region" description="Pro residues" evidence="1">
    <location>
        <begin position="55"/>
        <end position="67"/>
    </location>
</feature>
<proteinExistence type="predicted"/>
<evidence type="ECO:0000313" key="3">
    <source>
        <dbReference type="Proteomes" id="UP000823941"/>
    </source>
</evidence>
<feature type="region of interest" description="Disordered" evidence="1">
    <location>
        <begin position="27"/>
        <end position="89"/>
    </location>
</feature>
<dbReference type="EMBL" id="JAHIBW010000015">
    <property type="protein sequence ID" value="KAG7304620.1"/>
    <property type="molecule type" value="Genomic_DNA"/>
</dbReference>
<name>A0ABQ7QIM0_PLUXY</name>
<dbReference type="Proteomes" id="UP000823941">
    <property type="component" value="Chromosome 15"/>
</dbReference>